<evidence type="ECO:0000259" key="7">
    <source>
        <dbReference type="Pfam" id="PF00345"/>
    </source>
</evidence>
<protein>
    <submittedName>
        <fullName evidence="9">Chaperone protein EcpD</fullName>
    </submittedName>
</protein>
<comment type="subcellular location">
    <subcellularLocation>
        <location evidence="1">Periplasm</location>
    </subcellularLocation>
</comment>
<comment type="similarity">
    <text evidence="2">Belongs to the periplasmic pilus chaperone family.</text>
</comment>
<keyword evidence="5" id="KW-0143">Chaperone</keyword>
<dbReference type="InterPro" id="IPR008962">
    <property type="entry name" value="PapD-like_sf"/>
</dbReference>
<evidence type="ECO:0000256" key="3">
    <source>
        <dbReference type="ARBA" id="ARBA00022729"/>
    </source>
</evidence>
<dbReference type="Pfam" id="PF00345">
    <property type="entry name" value="PapD_N"/>
    <property type="match status" value="1"/>
</dbReference>
<evidence type="ECO:0000256" key="6">
    <source>
        <dbReference type="SAM" id="SignalP"/>
    </source>
</evidence>
<dbReference type="Pfam" id="PF02753">
    <property type="entry name" value="PapD_C"/>
    <property type="match status" value="1"/>
</dbReference>
<dbReference type="InterPro" id="IPR016147">
    <property type="entry name" value="Pili_assmbl_chaperone_N"/>
</dbReference>
<dbReference type="SUPFAM" id="SSF49354">
    <property type="entry name" value="PapD-like"/>
    <property type="match status" value="1"/>
</dbReference>
<dbReference type="EMBL" id="JAUSSK010000004">
    <property type="protein sequence ID" value="MDQ0010743.1"/>
    <property type="molecule type" value="Genomic_DNA"/>
</dbReference>
<dbReference type="Gene3D" id="2.60.40.10">
    <property type="entry name" value="Immunoglobulins"/>
    <property type="match status" value="2"/>
</dbReference>
<organism evidence="9 10">
    <name type="scientific">Luteibacter jiangsuensis</name>
    <dbReference type="NCBI Taxonomy" id="637577"/>
    <lineage>
        <taxon>Bacteria</taxon>
        <taxon>Pseudomonadati</taxon>
        <taxon>Pseudomonadota</taxon>
        <taxon>Gammaproteobacteria</taxon>
        <taxon>Lysobacterales</taxon>
        <taxon>Rhodanobacteraceae</taxon>
        <taxon>Luteibacter</taxon>
    </lineage>
</organism>
<sequence>MFRTRPTILTIVLALCGMSAANAAVVIGGTRVVFPAQARDVSLRLENKGGDPALVQVWVDDGDERSTPTNAQAPFAITPPVFRIDPGNGHALRIVHVGDDMPPDKEVLYWLNVLEIPPKASDVEGKNVLQLAFRHRLKLFHRPKGLPSSPDRAPATLQWSIEHGADGSSLKVVNPSPYHVSFNAVDLHVGKESDSTVPLGGGMVAPGASLGFPLAKDKAGFDTAKVAFVTINDFGATVSGSAVVVR</sequence>
<dbReference type="InterPro" id="IPR036316">
    <property type="entry name" value="Pili_assmbl_chap_C_dom_sf"/>
</dbReference>
<evidence type="ECO:0000313" key="9">
    <source>
        <dbReference type="EMBL" id="MDQ0010743.1"/>
    </source>
</evidence>
<evidence type="ECO:0000256" key="4">
    <source>
        <dbReference type="ARBA" id="ARBA00022764"/>
    </source>
</evidence>
<dbReference type="InterPro" id="IPR013783">
    <property type="entry name" value="Ig-like_fold"/>
</dbReference>
<dbReference type="InterPro" id="IPR001829">
    <property type="entry name" value="Pili_assmbl_chaperone_bac"/>
</dbReference>
<proteinExistence type="inferred from homology"/>
<dbReference type="PANTHER" id="PTHR30251:SF2">
    <property type="entry name" value="FIMBRIAL CHAPERONE YADV-RELATED"/>
    <property type="match status" value="1"/>
</dbReference>
<keyword evidence="4" id="KW-0574">Periplasm</keyword>
<keyword evidence="3 6" id="KW-0732">Signal</keyword>
<dbReference type="PANTHER" id="PTHR30251">
    <property type="entry name" value="PILUS ASSEMBLY CHAPERONE"/>
    <property type="match status" value="1"/>
</dbReference>
<dbReference type="SUPFAM" id="SSF49584">
    <property type="entry name" value="Periplasmic chaperone C-domain"/>
    <property type="match status" value="1"/>
</dbReference>
<evidence type="ECO:0000259" key="8">
    <source>
        <dbReference type="Pfam" id="PF02753"/>
    </source>
</evidence>
<feature type="domain" description="Pili assembly chaperone C-terminal" evidence="8">
    <location>
        <begin position="172"/>
        <end position="238"/>
    </location>
</feature>
<feature type="chain" id="PRO_5046903477" evidence="6">
    <location>
        <begin position="24"/>
        <end position="246"/>
    </location>
</feature>
<gene>
    <name evidence="9" type="ORF">J2T07_002949</name>
</gene>
<keyword evidence="10" id="KW-1185">Reference proteome</keyword>
<feature type="domain" description="Pili assembly chaperone N-terminal" evidence="7">
    <location>
        <begin position="25"/>
        <end position="146"/>
    </location>
</feature>
<dbReference type="InterPro" id="IPR016148">
    <property type="entry name" value="Pili_assmbl_chaperone_C"/>
</dbReference>
<dbReference type="RefSeq" id="WP_306850846.1">
    <property type="nucleotide sequence ID" value="NZ_JAUSSK010000004.1"/>
</dbReference>
<feature type="signal peptide" evidence="6">
    <location>
        <begin position="1"/>
        <end position="23"/>
    </location>
</feature>
<evidence type="ECO:0000256" key="5">
    <source>
        <dbReference type="ARBA" id="ARBA00023186"/>
    </source>
</evidence>
<evidence type="ECO:0000256" key="2">
    <source>
        <dbReference type="ARBA" id="ARBA00007399"/>
    </source>
</evidence>
<reference evidence="9 10" key="1">
    <citation type="submission" date="2023-07" db="EMBL/GenBank/DDBJ databases">
        <title>Sorghum-associated microbial communities from plants grown in Nebraska, USA.</title>
        <authorList>
            <person name="Schachtman D."/>
        </authorList>
    </citation>
    <scope>NUCLEOTIDE SEQUENCE [LARGE SCALE GENOMIC DNA]</scope>
    <source>
        <strain evidence="9 10">CC60</strain>
    </source>
</reference>
<accession>A0ABT9T0E8</accession>
<dbReference type="Proteomes" id="UP001237737">
    <property type="component" value="Unassembled WGS sequence"/>
</dbReference>
<comment type="caution">
    <text evidence="9">The sequence shown here is derived from an EMBL/GenBank/DDBJ whole genome shotgun (WGS) entry which is preliminary data.</text>
</comment>
<name>A0ABT9T0E8_9GAMM</name>
<dbReference type="InterPro" id="IPR050643">
    <property type="entry name" value="Periplasmic_pilus_chap"/>
</dbReference>
<evidence type="ECO:0000256" key="1">
    <source>
        <dbReference type="ARBA" id="ARBA00004418"/>
    </source>
</evidence>
<dbReference type="PRINTS" id="PR00969">
    <property type="entry name" value="CHAPERONPILI"/>
</dbReference>
<evidence type="ECO:0000313" key="10">
    <source>
        <dbReference type="Proteomes" id="UP001237737"/>
    </source>
</evidence>